<dbReference type="InterPro" id="IPR009057">
    <property type="entry name" value="Homeodomain-like_sf"/>
</dbReference>
<dbReference type="PANTHER" id="PTHR30055:SF151">
    <property type="entry name" value="TRANSCRIPTIONAL REGULATORY PROTEIN"/>
    <property type="match status" value="1"/>
</dbReference>
<gene>
    <name evidence="6" type="ORF">CGZ94_07275</name>
</gene>
<dbReference type="GO" id="GO:0003700">
    <property type="term" value="F:DNA-binding transcription factor activity"/>
    <property type="evidence" value="ECO:0007669"/>
    <property type="project" value="TreeGrafter"/>
</dbReference>
<keyword evidence="2 4" id="KW-0238">DNA-binding</keyword>
<evidence type="ECO:0000256" key="1">
    <source>
        <dbReference type="ARBA" id="ARBA00023015"/>
    </source>
</evidence>
<evidence type="ECO:0000256" key="2">
    <source>
        <dbReference type="ARBA" id="ARBA00023125"/>
    </source>
</evidence>
<dbReference type="AlphaFoldDB" id="A0A255GN36"/>
<accession>A0A255GN36</accession>
<organism evidence="6 7">
    <name type="scientific">Enemella evansiae</name>
    <dbReference type="NCBI Taxonomy" id="2016499"/>
    <lineage>
        <taxon>Bacteria</taxon>
        <taxon>Bacillati</taxon>
        <taxon>Actinomycetota</taxon>
        <taxon>Actinomycetes</taxon>
        <taxon>Propionibacteriales</taxon>
        <taxon>Propionibacteriaceae</taxon>
        <taxon>Enemella</taxon>
    </lineage>
</organism>
<evidence type="ECO:0000313" key="6">
    <source>
        <dbReference type="EMBL" id="OYO14404.1"/>
    </source>
</evidence>
<feature type="DNA-binding region" description="H-T-H motif" evidence="4">
    <location>
        <begin position="25"/>
        <end position="44"/>
    </location>
</feature>
<protein>
    <submittedName>
        <fullName evidence="6">TetR family transcriptional regulator</fullName>
    </submittedName>
</protein>
<keyword evidence="3" id="KW-0804">Transcription</keyword>
<dbReference type="RefSeq" id="WP_094405229.1">
    <property type="nucleotide sequence ID" value="NZ_NMVO01000012.1"/>
</dbReference>
<dbReference type="OrthoDB" id="3819648at2"/>
<dbReference type="Pfam" id="PF00440">
    <property type="entry name" value="TetR_N"/>
    <property type="match status" value="1"/>
</dbReference>
<dbReference type="InterPro" id="IPR001647">
    <property type="entry name" value="HTH_TetR"/>
</dbReference>
<evidence type="ECO:0000259" key="5">
    <source>
        <dbReference type="PROSITE" id="PS50977"/>
    </source>
</evidence>
<dbReference type="Proteomes" id="UP000215896">
    <property type="component" value="Unassembled WGS sequence"/>
</dbReference>
<proteinExistence type="predicted"/>
<dbReference type="SUPFAM" id="SSF48498">
    <property type="entry name" value="Tetracyclin repressor-like, C-terminal domain"/>
    <property type="match status" value="1"/>
</dbReference>
<evidence type="ECO:0000313" key="7">
    <source>
        <dbReference type="Proteomes" id="UP000215896"/>
    </source>
</evidence>
<feature type="domain" description="HTH tetR-type" evidence="5">
    <location>
        <begin position="2"/>
        <end position="62"/>
    </location>
</feature>
<keyword evidence="7" id="KW-1185">Reference proteome</keyword>
<dbReference type="InterPro" id="IPR050109">
    <property type="entry name" value="HTH-type_TetR-like_transc_reg"/>
</dbReference>
<dbReference type="PROSITE" id="PS50977">
    <property type="entry name" value="HTH_TETR_2"/>
    <property type="match status" value="1"/>
</dbReference>
<dbReference type="InterPro" id="IPR036271">
    <property type="entry name" value="Tet_transcr_reg_TetR-rel_C_sf"/>
</dbReference>
<dbReference type="EMBL" id="NMVO01000012">
    <property type="protein sequence ID" value="OYO14404.1"/>
    <property type="molecule type" value="Genomic_DNA"/>
</dbReference>
<evidence type="ECO:0000256" key="4">
    <source>
        <dbReference type="PROSITE-ProRule" id="PRU00335"/>
    </source>
</evidence>
<evidence type="ECO:0000256" key="3">
    <source>
        <dbReference type="ARBA" id="ARBA00023163"/>
    </source>
</evidence>
<dbReference type="GO" id="GO:0000976">
    <property type="term" value="F:transcription cis-regulatory region binding"/>
    <property type="evidence" value="ECO:0007669"/>
    <property type="project" value="TreeGrafter"/>
</dbReference>
<dbReference type="PANTHER" id="PTHR30055">
    <property type="entry name" value="HTH-TYPE TRANSCRIPTIONAL REGULATOR RUTR"/>
    <property type="match status" value="1"/>
</dbReference>
<dbReference type="Gene3D" id="1.10.357.10">
    <property type="entry name" value="Tetracycline Repressor, domain 2"/>
    <property type="match status" value="1"/>
</dbReference>
<dbReference type="Gene3D" id="1.10.10.60">
    <property type="entry name" value="Homeodomain-like"/>
    <property type="match status" value="1"/>
</dbReference>
<dbReference type="InterPro" id="IPR023772">
    <property type="entry name" value="DNA-bd_HTH_TetR-type_CS"/>
</dbReference>
<dbReference type="SUPFAM" id="SSF46689">
    <property type="entry name" value="Homeodomain-like"/>
    <property type="match status" value="1"/>
</dbReference>
<comment type="caution">
    <text evidence="6">The sequence shown here is derived from an EMBL/GenBank/DDBJ whole genome shotgun (WGS) entry which is preliminary data.</text>
</comment>
<dbReference type="PROSITE" id="PS01081">
    <property type="entry name" value="HTH_TETR_1"/>
    <property type="match status" value="1"/>
</dbReference>
<sequence length="178" mass="18390">MPLRRRDVVVTALGILDRYGLADLTMRRIAGALDVQAGALYHHVANKQTLLAALADEILAGLPEPTGTPGEIVTVWADAFRAALLAHRDGAELVASVLSMRLAQTSPVDHLAGLLAGSPAAVEVDARVVAATVVHLVLGHVIDEQGHAQLVELGVVAPDASDPDATFAGGVRLLVAGL</sequence>
<name>A0A255GN36_9ACTN</name>
<reference evidence="6 7" key="1">
    <citation type="submission" date="2017-07" db="EMBL/GenBank/DDBJ databases">
        <title>Draft whole genome sequences of clinical Proprionibacteriaceae strains.</title>
        <authorList>
            <person name="Bernier A.-M."/>
            <person name="Bernard K."/>
            <person name="Domingo M.-C."/>
        </authorList>
    </citation>
    <scope>NUCLEOTIDE SEQUENCE [LARGE SCALE GENOMIC DNA]</scope>
    <source>
        <strain evidence="6 7">NML 030167</strain>
    </source>
</reference>
<keyword evidence="1" id="KW-0805">Transcription regulation</keyword>